<evidence type="ECO:0000313" key="2">
    <source>
        <dbReference type="Proteomes" id="UP000616499"/>
    </source>
</evidence>
<dbReference type="Proteomes" id="UP000616499">
    <property type="component" value="Unassembled WGS sequence"/>
</dbReference>
<evidence type="ECO:0000313" key="1">
    <source>
        <dbReference type="EMBL" id="GGM26392.1"/>
    </source>
</evidence>
<accession>A0ABQ2H2P6</accession>
<sequence>MTMATLTLALKGEYFDAIKAGIKPEEFRLLTPYWRKRLEGCTYDCIELTKGYPARGDQVRRLSLPWRGYRITTITHPHFGSEPVEVFAINVKL</sequence>
<comment type="caution">
    <text evidence="1">The sequence shown here is derived from an EMBL/GenBank/DDBJ whole genome shotgun (WGS) entry which is preliminary data.</text>
</comment>
<dbReference type="EMBL" id="BMNW01000011">
    <property type="protein sequence ID" value="GGM26392.1"/>
    <property type="molecule type" value="Genomic_DNA"/>
</dbReference>
<gene>
    <name evidence="1" type="ORF">GCM10009425_41290</name>
</gene>
<evidence type="ECO:0008006" key="3">
    <source>
        <dbReference type="Google" id="ProtNLM"/>
    </source>
</evidence>
<reference evidence="2" key="1">
    <citation type="journal article" date="2019" name="Int. J. Syst. Evol. Microbiol.">
        <title>The Global Catalogue of Microorganisms (GCM) 10K type strain sequencing project: providing services to taxonomists for standard genome sequencing and annotation.</title>
        <authorList>
            <consortium name="The Broad Institute Genomics Platform"/>
            <consortium name="The Broad Institute Genome Sequencing Center for Infectious Disease"/>
            <person name="Wu L."/>
            <person name="Ma J."/>
        </authorList>
    </citation>
    <scope>NUCLEOTIDE SEQUENCE [LARGE SCALE GENOMIC DNA]</scope>
    <source>
        <strain evidence="2">JCM 13501</strain>
    </source>
</reference>
<protein>
    <recommendedName>
        <fullName evidence="3">ASCH domain-containing protein</fullName>
    </recommendedName>
</protein>
<organism evidence="1 2">
    <name type="scientific">Pseudomonas asuensis</name>
    <dbReference type="NCBI Taxonomy" id="1825787"/>
    <lineage>
        <taxon>Bacteria</taxon>
        <taxon>Pseudomonadati</taxon>
        <taxon>Pseudomonadota</taxon>
        <taxon>Gammaproteobacteria</taxon>
        <taxon>Pseudomonadales</taxon>
        <taxon>Pseudomonadaceae</taxon>
        <taxon>Pseudomonas</taxon>
    </lineage>
</organism>
<proteinExistence type="predicted"/>
<keyword evidence="2" id="KW-1185">Reference proteome</keyword>
<name>A0ABQ2H2P6_9PSED</name>